<dbReference type="InterPro" id="IPR036237">
    <property type="entry name" value="Xyl_isomerase-like_sf"/>
</dbReference>
<dbReference type="SUPFAM" id="SSF51658">
    <property type="entry name" value="Xylose isomerase-like"/>
    <property type="match status" value="1"/>
</dbReference>
<accession>A0A5M9K8J3</accession>
<dbReference type="InterPro" id="IPR050312">
    <property type="entry name" value="IolE/XylAMocC-like"/>
</dbReference>
<comment type="caution">
    <text evidence="3">The sequence shown here is derived from an EMBL/GenBank/DDBJ whole genome shotgun (WGS) entry which is preliminary data.</text>
</comment>
<evidence type="ECO:0000313" key="3">
    <source>
        <dbReference type="EMBL" id="KAA8577197.1"/>
    </source>
</evidence>
<organism evidence="3 4">
    <name type="scientific">Monilinia fructicola</name>
    <name type="common">Brown rot fungus</name>
    <name type="synonym">Ciboria fructicola</name>
    <dbReference type="NCBI Taxonomy" id="38448"/>
    <lineage>
        <taxon>Eukaryota</taxon>
        <taxon>Fungi</taxon>
        <taxon>Dikarya</taxon>
        <taxon>Ascomycota</taxon>
        <taxon>Pezizomycotina</taxon>
        <taxon>Leotiomycetes</taxon>
        <taxon>Helotiales</taxon>
        <taxon>Sclerotiniaceae</taxon>
        <taxon>Monilinia</taxon>
    </lineage>
</organism>
<evidence type="ECO:0000256" key="1">
    <source>
        <dbReference type="SAM" id="MobiDB-lite"/>
    </source>
</evidence>
<evidence type="ECO:0000313" key="4">
    <source>
        <dbReference type="Proteomes" id="UP000322873"/>
    </source>
</evidence>
<protein>
    <recommendedName>
        <fullName evidence="2">Xylose isomerase-like TIM barrel domain-containing protein</fullName>
    </recommendedName>
</protein>
<dbReference type="InterPro" id="IPR013022">
    <property type="entry name" value="Xyl_isomerase-like_TIM-brl"/>
</dbReference>
<sequence length="490" mass="54450">MTISPASLARIPASFATVSVGTTSTPLSSKLSAISSAGFTAIELGFPDLLSFANTFHEKEIKENDYDSLCAAGSEVKKLCEKNKLGVMMLQPFSNFEGWPEGSDERKDAFERAKGWIRIMGAVLAADLRELADLLAEHNYRLAYENWCWATHASTWREVWQIVQLVDRPNIGLCLDTFQTAGGEYGDPSTSSGLISHLGTQAKLHMNLTQSLQSLTATVPPEKIYLLQISDAYKPPTPIPTTPPSQEKHDLRARGKWSHDFRPYPFNGGYLPIVEVARAVLGTGFRGWFSTEVFDGGANGKWTGIENLDLEAFCKGAMEGHKKLLEECGNPPSLAKKLESRPRQRPQERPYEVNRAPNPKRTLDPSVYLQLAPSCLVLSCLVSPQFDTGSRAASQQAIHSRHRMGNRFSASFSGLGTCTCIYIVYAGMDIGTYAFTCTHARRVVSPSFSRSVKPRRQRYHTYEPRFKSIGLFTFRSSSNAKLYFFCSIKK</sequence>
<proteinExistence type="predicted"/>
<feature type="region of interest" description="Disordered" evidence="1">
    <location>
        <begin position="333"/>
        <end position="359"/>
    </location>
</feature>
<name>A0A5M9K8J3_MONFR</name>
<feature type="domain" description="Xylose isomerase-like TIM barrel" evidence="2">
    <location>
        <begin position="124"/>
        <end position="297"/>
    </location>
</feature>
<dbReference type="PANTHER" id="PTHR12110">
    <property type="entry name" value="HYDROXYPYRUVATE ISOMERASE"/>
    <property type="match status" value="1"/>
</dbReference>
<keyword evidence="4" id="KW-1185">Reference proteome</keyword>
<feature type="compositionally biased region" description="Basic and acidic residues" evidence="1">
    <location>
        <begin position="336"/>
        <end position="352"/>
    </location>
</feature>
<gene>
    <name evidence="3" type="ORF">EYC84_007190</name>
</gene>
<dbReference type="AlphaFoldDB" id="A0A5M9K8J3"/>
<dbReference type="Pfam" id="PF01261">
    <property type="entry name" value="AP_endonuc_2"/>
    <property type="match status" value="1"/>
</dbReference>
<dbReference type="Proteomes" id="UP000322873">
    <property type="component" value="Unassembled WGS sequence"/>
</dbReference>
<reference evidence="3 4" key="1">
    <citation type="submission" date="2019-06" db="EMBL/GenBank/DDBJ databases">
        <title>Genome Sequence of the Brown Rot Fungal Pathogen Monilinia fructicola.</title>
        <authorList>
            <person name="De Miccolis Angelini R.M."/>
            <person name="Landi L."/>
            <person name="Abate D."/>
            <person name="Pollastro S."/>
            <person name="Romanazzi G."/>
            <person name="Faretra F."/>
        </authorList>
    </citation>
    <scope>NUCLEOTIDE SEQUENCE [LARGE SCALE GENOMIC DNA]</scope>
    <source>
        <strain evidence="3 4">Mfrc123</strain>
    </source>
</reference>
<dbReference type="PANTHER" id="PTHR12110:SF56">
    <property type="entry name" value="DEHYDRATASE, PUTATIVE (AFU_ORTHOLOGUE AFUA_6G08740)-RELATED"/>
    <property type="match status" value="1"/>
</dbReference>
<dbReference type="VEuPathDB" id="FungiDB:MFRU_021g00920"/>
<dbReference type="EMBL" id="VICG01000001">
    <property type="protein sequence ID" value="KAA8577197.1"/>
    <property type="molecule type" value="Genomic_DNA"/>
</dbReference>
<evidence type="ECO:0000259" key="2">
    <source>
        <dbReference type="Pfam" id="PF01261"/>
    </source>
</evidence>
<dbReference type="Gene3D" id="3.20.20.150">
    <property type="entry name" value="Divalent-metal-dependent TIM barrel enzymes"/>
    <property type="match status" value="1"/>
</dbReference>